<sequence length="99" mass="11002">MVMAWHQCRAGGLNLGEKCTIHVVLSFEKLINFGSYYELHKFFSPTLETDHAFDDKAAKLCGKRPLEDGAQATKLIFIAMVSAEVKLRGGSPNLEMISQ</sequence>
<reference evidence="1 2" key="1">
    <citation type="journal article" date="2024" name="Plant Biotechnol. J.">
        <title>Genome and CRISPR/Cas9 system of a widespread forest tree (Populus alba) in the world.</title>
        <authorList>
            <person name="Liu Y.J."/>
            <person name="Jiang P.F."/>
            <person name="Han X.M."/>
            <person name="Li X.Y."/>
            <person name="Wang H.M."/>
            <person name="Wang Y.J."/>
            <person name="Wang X.X."/>
            <person name="Zeng Q.Y."/>
        </authorList>
    </citation>
    <scope>NUCLEOTIDE SEQUENCE [LARGE SCALE GENOMIC DNA]</scope>
    <source>
        <strain evidence="2">cv. PAL-ZL1</strain>
    </source>
</reference>
<accession>A0ACC4C4R7</accession>
<keyword evidence="2" id="KW-1185">Reference proteome</keyword>
<dbReference type="Proteomes" id="UP000309997">
    <property type="component" value="Unassembled WGS sequence"/>
</dbReference>
<evidence type="ECO:0000313" key="1">
    <source>
        <dbReference type="EMBL" id="KAL3585842.1"/>
    </source>
</evidence>
<organism evidence="1 2">
    <name type="scientific">Populus alba</name>
    <name type="common">White poplar</name>
    <dbReference type="NCBI Taxonomy" id="43335"/>
    <lineage>
        <taxon>Eukaryota</taxon>
        <taxon>Viridiplantae</taxon>
        <taxon>Streptophyta</taxon>
        <taxon>Embryophyta</taxon>
        <taxon>Tracheophyta</taxon>
        <taxon>Spermatophyta</taxon>
        <taxon>Magnoliopsida</taxon>
        <taxon>eudicotyledons</taxon>
        <taxon>Gunneridae</taxon>
        <taxon>Pentapetalae</taxon>
        <taxon>rosids</taxon>
        <taxon>fabids</taxon>
        <taxon>Malpighiales</taxon>
        <taxon>Salicaceae</taxon>
        <taxon>Saliceae</taxon>
        <taxon>Populus</taxon>
    </lineage>
</organism>
<protein>
    <submittedName>
        <fullName evidence="1">Uncharacterized protein</fullName>
    </submittedName>
</protein>
<comment type="caution">
    <text evidence="1">The sequence shown here is derived from an EMBL/GenBank/DDBJ whole genome shotgun (WGS) entry which is preliminary data.</text>
</comment>
<name>A0ACC4C4R7_POPAL</name>
<dbReference type="EMBL" id="RCHU02000006">
    <property type="protein sequence ID" value="KAL3585842.1"/>
    <property type="molecule type" value="Genomic_DNA"/>
</dbReference>
<evidence type="ECO:0000313" key="2">
    <source>
        <dbReference type="Proteomes" id="UP000309997"/>
    </source>
</evidence>
<proteinExistence type="predicted"/>
<gene>
    <name evidence="1" type="ORF">D5086_012709</name>
</gene>